<evidence type="ECO:0000313" key="1">
    <source>
        <dbReference type="EMBL" id="EMY60621.1"/>
    </source>
</evidence>
<comment type="caution">
    <text evidence="1">The sequence shown here is derived from an EMBL/GenBank/DDBJ whole genome shotgun (WGS) entry which is preliminary data.</text>
</comment>
<protein>
    <submittedName>
        <fullName evidence="1">Uncharacterized protein</fullName>
    </submittedName>
</protein>
<sequence>MGRHFRLFAAIFRSCERIFATIRGVCLFLFFGKEGEREILSQLVN</sequence>
<name>N1VYX1_9LEPT</name>
<gene>
    <name evidence="1" type="ORF">LEP1GSC203_0011</name>
</gene>
<dbReference type="AlphaFoldDB" id="N1VYX1"/>
<keyword evidence="2" id="KW-1185">Reference proteome</keyword>
<dbReference type="STRING" id="1257025.LEP1GSC203_0011"/>
<organism evidence="1 2">
    <name type="scientific">Leptospira terpstrae serovar Hualin str. LT 11-33 = ATCC 700639</name>
    <dbReference type="NCBI Taxonomy" id="1257025"/>
    <lineage>
        <taxon>Bacteria</taxon>
        <taxon>Pseudomonadati</taxon>
        <taxon>Spirochaetota</taxon>
        <taxon>Spirochaetia</taxon>
        <taxon>Leptospirales</taxon>
        <taxon>Leptospiraceae</taxon>
        <taxon>Leptospira</taxon>
    </lineage>
</organism>
<proteinExistence type="predicted"/>
<dbReference type="Proteomes" id="UP000012371">
    <property type="component" value="Unassembled WGS sequence"/>
</dbReference>
<reference evidence="1" key="1">
    <citation type="submission" date="2013-03" db="EMBL/GenBank/DDBJ databases">
        <authorList>
            <person name="Harkins D.M."/>
            <person name="Durkin A.S."/>
            <person name="Brinkac L.M."/>
            <person name="Haft D.H."/>
            <person name="Selengut J.D."/>
            <person name="Sanka R."/>
            <person name="DePew J."/>
            <person name="Purushe J."/>
            <person name="Hartskeerl R.A."/>
            <person name="Ahmed A."/>
            <person name="van der Linden H."/>
            <person name="Goris M.G.A."/>
            <person name="Vinetz J.M."/>
            <person name="Sutton G.G."/>
            <person name="Nierman W.C."/>
            <person name="Fouts D.E."/>
        </authorList>
    </citation>
    <scope>NUCLEOTIDE SEQUENCE [LARGE SCALE GENOMIC DNA]</scope>
    <source>
        <strain evidence="1">LT 11-33</strain>
    </source>
</reference>
<accession>N1VYX1</accession>
<dbReference type="EMBL" id="AOGW02000013">
    <property type="protein sequence ID" value="EMY60621.1"/>
    <property type="molecule type" value="Genomic_DNA"/>
</dbReference>
<evidence type="ECO:0000313" key="2">
    <source>
        <dbReference type="Proteomes" id="UP000012371"/>
    </source>
</evidence>